<dbReference type="GO" id="GO:0000329">
    <property type="term" value="C:fungal-type vacuole membrane"/>
    <property type="evidence" value="ECO:0007669"/>
    <property type="project" value="TreeGrafter"/>
</dbReference>
<dbReference type="PANTHER" id="PTHR23520:SF5">
    <property type="entry name" value="TRANSPORTER, PUTATIVE (AFU_ORTHOLOGUE AFUA_3G04000)-RELATED"/>
    <property type="match status" value="1"/>
</dbReference>
<reference evidence="5" key="1">
    <citation type="journal article" date="2021" name="IMA Fungus">
        <title>Genomic characterization of three marine fungi, including Emericellopsis atlantica sp. nov. with signatures of a generalist lifestyle and marine biomass degradation.</title>
        <authorList>
            <person name="Hagestad O.C."/>
            <person name="Hou L."/>
            <person name="Andersen J.H."/>
            <person name="Hansen E.H."/>
            <person name="Altermark B."/>
            <person name="Li C."/>
            <person name="Kuhnert E."/>
            <person name="Cox R.J."/>
            <person name="Crous P.W."/>
            <person name="Spatafora J.W."/>
            <person name="Lail K."/>
            <person name="Amirebrahimi M."/>
            <person name="Lipzen A."/>
            <person name="Pangilinan J."/>
            <person name="Andreopoulos W."/>
            <person name="Hayes R.D."/>
            <person name="Ng V."/>
            <person name="Grigoriev I.V."/>
            <person name="Jackson S.A."/>
            <person name="Sutton T.D.S."/>
            <person name="Dobson A.D.W."/>
            <person name="Rama T."/>
        </authorList>
    </citation>
    <scope>NUCLEOTIDE SEQUENCE</scope>
    <source>
        <strain evidence="5">TRa3180A</strain>
    </source>
</reference>
<dbReference type="GO" id="GO:0022857">
    <property type="term" value="F:transmembrane transporter activity"/>
    <property type="evidence" value="ECO:0007669"/>
    <property type="project" value="InterPro"/>
</dbReference>
<feature type="transmembrane region" description="Helical" evidence="3">
    <location>
        <begin position="198"/>
        <end position="215"/>
    </location>
</feature>
<dbReference type="Proteomes" id="UP000887226">
    <property type="component" value="Unassembled WGS sequence"/>
</dbReference>
<comment type="subcellular location">
    <subcellularLocation>
        <location evidence="1">Membrane</location>
        <topology evidence="1">Multi-pass membrane protein</topology>
    </subcellularLocation>
</comment>
<keyword evidence="6" id="KW-1185">Reference proteome</keyword>
<protein>
    <submittedName>
        <fullName evidence="5">Major facilitator superfamily domain-containing protein</fullName>
    </submittedName>
</protein>
<feature type="domain" description="Major facilitator superfamily (MFS) profile" evidence="4">
    <location>
        <begin position="1"/>
        <end position="477"/>
    </location>
</feature>
<organism evidence="5 6">
    <name type="scientific">Calycina marina</name>
    <dbReference type="NCBI Taxonomy" id="1763456"/>
    <lineage>
        <taxon>Eukaryota</taxon>
        <taxon>Fungi</taxon>
        <taxon>Dikarya</taxon>
        <taxon>Ascomycota</taxon>
        <taxon>Pezizomycotina</taxon>
        <taxon>Leotiomycetes</taxon>
        <taxon>Helotiales</taxon>
        <taxon>Pezizellaceae</taxon>
        <taxon>Calycina</taxon>
    </lineage>
</organism>
<dbReference type="AlphaFoldDB" id="A0A9P7Z8J1"/>
<evidence type="ECO:0000256" key="3">
    <source>
        <dbReference type="SAM" id="Phobius"/>
    </source>
</evidence>
<keyword evidence="3" id="KW-0812">Transmembrane</keyword>
<feature type="compositionally biased region" description="Basic and acidic residues" evidence="2">
    <location>
        <begin position="462"/>
        <end position="477"/>
    </location>
</feature>
<sequence>MAQLAKKFKWLYRELGIASVWETGKDAWLIIISRWCRMLAYGANSLILALFFSELKFSDFYIGLFMTLTLVGDVLLSLLLTLVADRVGRRRVMFLGSVLMMFSGAMFSVFENYWVLLLGAVIGILSATGGDIGPFRAIEESTLSQLTTPKTRSDVLSWYVTTASIGSALGTEFCGRMVDWISTRDGWSIIDAYHKMFYVYVAGGLINIICTISLSEKCEAQKQVVETEALEMLLDENGARREDDDGLIPNPKPRLHLFGEISSETRWIMYRLWFLLSVDSLADGMVGHSLTNYYFDKKFHMAKSTLGDVVSISYILSSVSTIFAAPLAHHIGLVNTMVFTHVPSSAAVLLFPFPNKVVLTVILFFIRTGLNNMDQAPRAAFIAAVVSPEERTAVMGITNMLRTLASTTGPSVTGILAVTNRFWVAYVAAGCLRLAYDLGLWAMFINMKLHKHESKKAKHANQRRDEESTEFSREASF</sequence>
<dbReference type="SUPFAM" id="SSF103473">
    <property type="entry name" value="MFS general substrate transporter"/>
    <property type="match status" value="1"/>
</dbReference>
<feature type="transmembrane region" description="Helical" evidence="3">
    <location>
        <begin position="116"/>
        <end position="135"/>
    </location>
</feature>
<dbReference type="InterPro" id="IPR011701">
    <property type="entry name" value="MFS"/>
</dbReference>
<keyword evidence="3" id="KW-1133">Transmembrane helix</keyword>
<accession>A0A9P7Z8J1</accession>
<dbReference type="PROSITE" id="PS50850">
    <property type="entry name" value="MFS"/>
    <property type="match status" value="1"/>
</dbReference>
<feature type="transmembrane region" description="Helical" evidence="3">
    <location>
        <begin position="311"/>
        <end position="334"/>
    </location>
</feature>
<feature type="transmembrane region" description="Helical" evidence="3">
    <location>
        <begin position="38"/>
        <end position="55"/>
    </location>
</feature>
<dbReference type="Pfam" id="PF07690">
    <property type="entry name" value="MFS_1"/>
    <property type="match status" value="2"/>
</dbReference>
<comment type="caution">
    <text evidence="5">The sequence shown here is derived from an EMBL/GenBank/DDBJ whole genome shotgun (WGS) entry which is preliminary data.</text>
</comment>
<gene>
    <name evidence="5" type="ORF">BJ878DRAFT_416066</name>
</gene>
<feature type="transmembrane region" description="Helical" evidence="3">
    <location>
        <begin position="346"/>
        <end position="366"/>
    </location>
</feature>
<evidence type="ECO:0000256" key="2">
    <source>
        <dbReference type="SAM" id="MobiDB-lite"/>
    </source>
</evidence>
<dbReference type="EMBL" id="MU253790">
    <property type="protein sequence ID" value="KAG9246843.1"/>
    <property type="molecule type" value="Genomic_DNA"/>
</dbReference>
<proteinExistence type="predicted"/>
<feature type="region of interest" description="Disordered" evidence="2">
    <location>
        <begin position="455"/>
        <end position="477"/>
    </location>
</feature>
<evidence type="ECO:0000256" key="1">
    <source>
        <dbReference type="ARBA" id="ARBA00004141"/>
    </source>
</evidence>
<evidence type="ECO:0000313" key="6">
    <source>
        <dbReference type="Proteomes" id="UP000887226"/>
    </source>
</evidence>
<dbReference type="InterPro" id="IPR020846">
    <property type="entry name" value="MFS_dom"/>
</dbReference>
<dbReference type="InterPro" id="IPR036259">
    <property type="entry name" value="MFS_trans_sf"/>
</dbReference>
<dbReference type="Gene3D" id="1.20.1250.20">
    <property type="entry name" value="MFS general substrate transporter like domains"/>
    <property type="match status" value="2"/>
</dbReference>
<feature type="transmembrane region" description="Helical" evidence="3">
    <location>
        <begin position="423"/>
        <end position="445"/>
    </location>
</feature>
<evidence type="ECO:0000313" key="5">
    <source>
        <dbReference type="EMBL" id="KAG9246843.1"/>
    </source>
</evidence>
<keyword evidence="3" id="KW-0472">Membrane</keyword>
<dbReference type="PANTHER" id="PTHR23520">
    <property type="entry name" value="TRANSPORTER, PUTATIVE (AFU_ORTHOLOGUE AFUA_3G04000)-RELATED"/>
    <property type="match status" value="1"/>
</dbReference>
<name>A0A9P7Z8J1_9HELO</name>
<evidence type="ECO:0000259" key="4">
    <source>
        <dbReference type="PROSITE" id="PS50850"/>
    </source>
</evidence>
<feature type="transmembrane region" description="Helical" evidence="3">
    <location>
        <begin position="61"/>
        <end position="80"/>
    </location>
</feature>
<dbReference type="OrthoDB" id="10027823at2759"/>